<keyword evidence="3" id="KW-0732">Signal</keyword>
<evidence type="ECO:0000313" key="7">
    <source>
        <dbReference type="EMBL" id="AQZ69444.1"/>
    </source>
</evidence>
<proteinExistence type="predicted"/>
<dbReference type="KEGG" id="noa:BKM31_55355"/>
<name>A0A1V0AGT2_9ACTN</name>
<dbReference type="InterPro" id="IPR001254">
    <property type="entry name" value="Trypsin_dom"/>
</dbReference>
<dbReference type="CDD" id="cd21112">
    <property type="entry name" value="alphaLP-like"/>
    <property type="match status" value="1"/>
</dbReference>
<evidence type="ECO:0000313" key="8">
    <source>
        <dbReference type="Proteomes" id="UP000190797"/>
    </source>
</evidence>
<evidence type="ECO:0000259" key="6">
    <source>
        <dbReference type="Pfam" id="PF24517"/>
    </source>
</evidence>
<dbReference type="SUPFAM" id="SSF50494">
    <property type="entry name" value="Trypsin-like serine proteases"/>
    <property type="match status" value="1"/>
</dbReference>
<dbReference type="AlphaFoldDB" id="A0A1V0AGT2"/>
<dbReference type="GO" id="GO:0005576">
    <property type="term" value="C:extracellular region"/>
    <property type="evidence" value="ECO:0007669"/>
    <property type="project" value="UniProtKB-SubCell"/>
</dbReference>
<dbReference type="RefSeq" id="WP_080045825.1">
    <property type="nucleotide sequence ID" value="NZ_CP017717.1"/>
</dbReference>
<dbReference type="GO" id="GO:0006508">
    <property type="term" value="P:proteolysis"/>
    <property type="evidence" value="ECO:0007669"/>
    <property type="project" value="InterPro"/>
</dbReference>
<dbReference type="PROSITE" id="PS00134">
    <property type="entry name" value="TRYPSIN_HIS"/>
    <property type="match status" value="1"/>
</dbReference>
<dbReference type="STRING" id="1909395.BKM31_55355"/>
<dbReference type="GO" id="GO:0004252">
    <property type="term" value="F:serine-type endopeptidase activity"/>
    <property type="evidence" value="ECO:0007669"/>
    <property type="project" value="InterPro"/>
</dbReference>
<protein>
    <submittedName>
        <fullName evidence="7">Uncharacterized protein</fullName>
    </submittedName>
</protein>
<evidence type="ECO:0000256" key="3">
    <source>
        <dbReference type="ARBA" id="ARBA00022729"/>
    </source>
</evidence>
<sequence length="856" mass="90096">MKQTAGDWAWIDTTLTEQNGVLRPKVAKAGVEFSAGGDGAPLVSFSPSSEKAVSLSWPTALPRPTVTGNKATYTDAAGPGADLVLTALPTGYRQEILLRAKPARPLRLTLPVKADGLKIATTKDRRLELTDSSGRRIAHAFNASASAAPVNGKAATRSARKPGRVETSLGGTADRQSLTIALSQELLDDTATRYPLTITSTATLSLESDADVADDGLVTDPARAFLTTGTIFGSLNRTYLRFNTRGLIGKQVVDAKLSILNTDAPGCGDPVGDGIQVRRVTSKWDTETLTWENKPSSTDEGAQTIAGAYASDCGPERLEWPVKDILQSWASGGGNFGLELRGADEPSLDDNWRVLASSEYGGPDSAPKLTATFDSFGEPTVVYPAGSDGVEVFTAPDLWRRGMPMAEAQAHALDVADARVEAASSVLAPPVVDMVTGEVVTPAVTAEGQGTASQPLVGAAYLSNGGAEWSYGGGYDGADETDEDGDGAPGVSEPFNLSPRSPLVTNSAARLQGIADEILNLDAQIPGADKLIASSIWEARNQVMVQASEVTPELRLGLAQRYGATTVSIWLRPGLQRPSRLIAGPNDPDPDLSTFKCSNDSKGNELDCRLKDGIVNNPRWALGVDFYINGGSRYAAHGGKCTTGFAWGTKSDNYFLTAGHCLPTNMPANAKVGLTDGRVLGDQAGSTYTDGKGSVIGQNGLQGDLARFKLATRAQTASIFISDNNKDSEKAPVAGKWSRSPRENDEYCTGGYRTGQECGWVVSDASTRAEYDDGSTTEEVIPVVEGHRFGTCTWSGDSGGPVYTIVDNGPAQGYITAKGIISGGTAAESGLCAQYFTDIRRATKAFGGDIKKRKVS</sequence>
<dbReference type="InterPro" id="IPR009003">
    <property type="entry name" value="Peptidase_S1_PA"/>
</dbReference>
<dbReference type="InterPro" id="IPR033116">
    <property type="entry name" value="TRYPSIN_SER"/>
</dbReference>
<evidence type="ECO:0000256" key="2">
    <source>
        <dbReference type="ARBA" id="ARBA00022525"/>
    </source>
</evidence>
<dbReference type="EMBL" id="CP017717">
    <property type="protein sequence ID" value="AQZ69444.1"/>
    <property type="molecule type" value="Genomic_DNA"/>
</dbReference>
<evidence type="ECO:0000256" key="1">
    <source>
        <dbReference type="ARBA" id="ARBA00004613"/>
    </source>
</evidence>
<dbReference type="InterPro" id="IPR055372">
    <property type="entry name" value="CBM96"/>
</dbReference>
<evidence type="ECO:0000256" key="4">
    <source>
        <dbReference type="SAM" id="MobiDB-lite"/>
    </source>
</evidence>
<comment type="subcellular location">
    <subcellularLocation>
        <location evidence="1">Secreted</location>
    </subcellularLocation>
</comment>
<dbReference type="InterPro" id="IPR043504">
    <property type="entry name" value="Peptidase_S1_PA_chymotrypsin"/>
</dbReference>
<keyword evidence="8" id="KW-1185">Reference proteome</keyword>
<dbReference type="Proteomes" id="UP000190797">
    <property type="component" value="Chromosome"/>
</dbReference>
<dbReference type="Gene3D" id="2.40.10.10">
    <property type="entry name" value="Trypsin-like serine proteases"/>
    <property type="match status" value="2"/>
</dbReference>
<evidence type="ECO:0000259" key="5">
    <source>
        <dbReference type="Pfam" id="PF00089"/>
    </source>
</evidence>
<feature type="domain" description="Carbohydrate-binding module family 96" evidence="6">
    <location>
        <begin position="236"/>
        <end position="347"/>
    </location>
</feature>
<gene>
    <name evidence="7" type="ORF">BKM31_55355</name>
</gene>
<keyword evidence="2" id="KW-0964">Secreted</keyword>
<dbReference type="Pfam" id="PF24517">
    <property type="entry name" value="CBM96"/>
    <property type="match status" value="1"/>
</dbReference>
<dbReference type="InterPro" id="IPR018114">
    <property type="entry name" value="TRYPSIN_HIS"/>
</dbReference>
<dbReference type="Pfam" id="PF00089">
    <property type="entry name" value="Trypsin"/>
    <property type="match status" value="1"/>
</dbReference>
<feature type="domain" description="Peptidase S1" evidence="5">
    <location>
        <begin position="628"/>
        <end position="841"/>
    </location>
</feature>
<dbReference type="NCBIfam" id="NF033679">
    <property type="entry name" value="DNRLRE_dom"/>
    <property type="match status" value="1"/>
</dbReference>
<feature type="region of interest" description="Disordered" evidence="4">
    <location>
        <begin position="475"/>
        <end position="499"/>
    </location>
</feature>
<dbReference type="PROSITE" id="PS00135">
    <property type="entry name" value="TRYPSIN_SER"/>
    <property type="match status" value="1"/>
</dbReference>
<organism evidence="7 8">
    <name type="scientific">[Actinomadura] parvosata subsp. kistnae</name>
    <dbReference type="NCBI Taxonomy" id="1909395"/>
    <lineage>
        <taxon>Bacteria</taxon>
        <taxon>Bacillati</taxon>
        <taxon>Actinomycetota</taxon>
        <taxon>Actinomycetes</taxon>
        <taxon>Streptosporangiales</taxon>
        <taxon>Streptosporangiaceae</taxon>
        <taxon>Nonomuraea</taxon>
    </lineage>
</organism>
<reference evidence="8" key="1">
    <citation type="journal article" date="2017" name="Med. Chem. Commun.">
        <title>Nonomuraea sp. ATCC 55076 harbours the largest actinomycete chromosome to date and the kistamicin biosynthetic gene cluster.</title>
        <authorList>
            <person name="Nazari B."/>
            <person name="Forneris C.C."/>
            <person name="Gibson M.I."/>
            <person name="Moon K."/>
            <person name="Schramma K.R."/>
            <person name="Seyedsayamdost M.R."/>
        </authorList>
    </citation>
    <scope>NUCLEOTIDE SEQUENCE [LARGE SCALE GENOMIC DNA]</scope>
    <source>
        <strain evidence="8">ATCC 55076</strain>
    </source>
</reference>
<feature type="compositionally biased region" description="Acidic residues" evidence="4">
    <location>
        <begin position="477"/>
        <end position="486"/>
    </location>
</feature>
<accession>A0A1V0AGT2</accession>